<dbReference type="InterPro" id="IPR052895">
    <property type="entry name" value="HetReg/Transcr_Mod"/>
</dbReference>
<organism evidence="2 3">
    <name type="scientific">Fusarium solani</name>
    <name type="common">Filamentous fungus</name>
    <dbReference type="NCBI Taxonomy" id="169388"/>
    <lineage>
        <taxon>Eukaryota</taxon>
        <taxon>Fungi</taxon>
        <taxon>Dikarya</taxon>
        <taxon>Ascomycota</taxon>
        <taxon>Pezizomycotina</taxon>
        <taxon>Sordariomycetes</taxon>
        <taxon>Hypocreomycetidae</taxon>
        <taxon>Hypocreales</taxon>
        <taxon>Nectriaceae</taxon>
        <taxon>Fusarium</taxon>
        <taxon>Fusarium solani species complex</taxon>
    </lineage>
</organism>
<dbReference type="Proteomes" id="UP000736672">
    <property type="component" value="Unassembled WGS sequence"/>
</dbReference>
<name>A0A9P9K0E8_FUSSL</name>
<dbReference type="PANTHER" id="PTHR24148">
    <property type="entry name" value="ANKYRIN REPEAT DOMAIN-CONTAINING PROTEIN 39 HOMOLOG-RELATED"/>
    <property type="match status" value="1"/>
</dbReference>
<feature type="domain" description="Heterokaryon incompatibility" evidence="1">
    <location>
        <begin position="47"/>
        <end position="207"/>
    </location>
</feature>
<evidence type="ECO:0000313" key="3">
    <source>
        <dbReference type="Proteomes" id="UP000736672"/>
    </source>
</evidence>
<sequence>MSPEHGIYTPLPPDESSIRLLTLLPGPFDDEITCILEVHSISGDYEYEALSYTWGDANGLRPILVNGIHINVTANLKVALQYLRRRSEPRVIWIDAVCINQNDNQEKLLQIQRMGGIFSSAAYVIAWLGESTPDVDQVWSAMARIGEVIWTARVSGGHNLPDTDFAPGLASPDDLRQKGVDVDAIDWTTIWELCERPFWHRVWIIQELVLASNFWDDPTKGCVVGCGSNWMPLISFIGFQSLFGTTRVYQGRINGLSFATLRTLLETRGSPAAERMFEVVLSLSVGSSDDAKLSTQRSLSHLLRLARGFQATDPRDKLYAFLGIADNPFTTPDYTLSVENVFKNWVRGCIQQDRNLDCLHGNRTSINQSGPSWLPELSGSTKEGFSFMEERIRYARCSNERDYRVHAEVAFIEGGNVLKARGVSLGIVERVVGPFSRLSGPEGAPTIAQDDSQLTQPKTSLQELQELMRLYLSLPEHAQEETWRALVMDKDTSNGREPVSPAPDNFRRLWHTLMAICGVTEAPGSWSMEDLAGIDQLMASLATAIFMDRCFFATRDLVFGLGSFTTQPGDEVVMLRGSPLCFVLRPVGERYQLVGDAYVQGVNPASFSNRHGSTSEVKDFMIA</sequence>
<gene>
    <name evidence="2" type="ORF">B0J15DRAFT_529192</name>
</gene>
<proteinExistence type="predicted"/>
<protein>
    <submittedName>
        <fullName evidence="2">Heterokaryon incompatibility protein-domain-containing protein</fullName>
    </submittedName>
</protein>
<dbReference type="PANTHER" id="PTHR24148:SF78">
    <property type="entry name" value="HETEROKARYON INCOMPATIBILITY DOMAIN-CONTAINING PROTEIN"/>
    <property type="match status" value="1"/>
</dbReference>
<dbReference type="InterPro" id="IPR010730">
    <property type="entry name" value="HET"/>
</dbReference>
<dbReference type="EMBL" id="JAGTJS010000021">
    <property type="protein sequence ID" value="KAH7239711.1"/>
    <property type="molecule type" value="Genomic_DNA"/>
</dbReference>
<dbReference type="OrthoDB" id="3477286at2759"/>
<dbReference type="AlphaFoldDB" id="A0A9P9K0E8"/>
<comment type="caution">
    <text evidence="2">The sequence shown here is derived from an EMBL/GenBank/DDBJ whole genome shotgun (WGS) entry which is preliminary data.</text>
</comment>
<keyword evidence="3" id="KW-1185">Reference proteome</keyword>
<dbReference type="Pfam" id="PF26639">
    <property type="entry name" value="Het-6_barrel"/>
    <property type="match status" value="1"/>
</dbReference>
<evidence type="ECO:0000313" key="2">
    <source>
        <dbReference type="EMBL" id="KAH7239711.1"/>
    </source>
</evidence>
<evidence type="ECO:0000259" key="1">
    <source>
        <dbReference type="Pfam" id="PF06985"/>
    </source>
</evidence>
<accession>A0A9P9K0E8</accession>
<dbReference type="Pfam" id="PF06985">
    <property type="entry name" value="HET"/>
    <property type="match status" value="1"/>
</dbReference>
<reference evidence="2" key="1">
    <citation type="journal article" date="2021" name="Nat. Commun.">
        <title>Genetic determinants of endophytism in the Arabidopsis root mycobiome.</title>
        <authorList>
            <person name="Mesny F."/>
            <person name="Miyauchi S."/>
            <person name="Thiergart T."/>
            <person name="Pickel B."/>
            <person name="Atanasova L."/>
            <person name="Karlsson M."/>
            <person name="Huettel B."/>
            <person name="Barry K.W."/>
            <person name="Haridas S."/>
            <person name="Chen C."/>
            <person name="Bauer D."/>
            <person name="Andreopoulos W."/>
            <person name="Pangilinan J."/>
            <person name="LaButti K."/>
            <person name="Riley R."/>
            <person name="Lipzen A."/>
            <person name="Clum A."/>
            <person name="Drula E."/>
            <person name="Henrissat B."/>
            <person name="Kohler A."/>
            <person name="Grigoriev I.V."/>
            <person name="Martin F.M."/>
            <person name="Hacquard S."/>
        </authorList>
    </citation>
    <scope>NUCLEOTIDE SEQUENCE</scope>
    <source>
        <strain evidence="2">FSSC 5 MPI-SDFR-AT-0091</strain>
    </source>
</reference>